<dbReference type="InParanoid" id="A0A074YDI2"/>
<evidence type="ECO:0000256" key="5">
    <source>
        <dbReference type="ARBA" id="ARBA00023033"/>
    </source>
</evidence>
<keyword evidence="8" id="KW-1185">Reference proteome</keyword>
<dbReference type="GO" id="GO:0016829">
    <property type="term" value="F:lyase activity"/>
    <property type="evidence" value="ECO:0007669"/>
    <property type="project" value="InterPro"/>
</dbReference>
<keyword evidence="4" id="KW-0560">Oxidoreductase</keyword>
<dbReference type="OMA" id="MPGPRQT"/>
<evidence type="ECO:0000256" key="2">
    <source>
        <dbReference type="ARBA" id="ARBA00022630"/>
    </source>
</evidence>
<dbReference type="GO" id="GO:0071949">
    <property type="term" value="F:FAD binding"/>
    <property type="evidence" value="ECO:0007669"/>
    <property type="project" value="InterPro"/>
</dbReference>
<dbReference type="InterPro" id="IPR002938">
    <property type="entry name" value="FAD-bd"/>
</dbReference>
<sequence length="607" mass="66498">MSAALDYSNDPRIEPVFGASCEPLKIVIVGGGIGGLTAASGLRQNGHDVVVLEQWDGSKETGAAIHLASNSNGLLRRLGLFAETTGAILMLRHTKYATDGSRIQSLDLTELVKSHDGPGRPVDLRYSCTVKDLDPDSATAILDNDERVEGDVIIGADDVKGGNVRPFSSGKSAFRFLAKKKDALDDPITRKFAEKDGELVMFLEPDSKVVTLARTLLNFVCIHPSEKTSAPTDDWNTGGSMKALLDVYANFGASARALLSKSYPASLKVWQLLDMETLSTWVNNELTLLGDTAHPFLPHRGQGGGQAIEDAAALPVVLPLGTRSDEVAERLKLYETCRYQRAHRIQEYTRQNPNIYWRMPVAFCPSPGPCQALYTNVPQPARHSKFTTASIKFKTSRTFLQNLFPTESSGYRHFGMYIHGVRYTKQNGETIDATYMPLIFEPLTDPIVSGRDEFGMPKVFCDVDIRRHVDSYRVRTSWQGSMFGIFNIDGLEEADPAAEAGTIDGEADYGVLTYKYSSAVGERGKADPAYAVVARHAEESKVVPSKVTGLWRSKKPNFELDSLTQQDLPTLQPIVSKLAQTAVYEFVSGKVVDGYGVSDASAARRIE</sequence>
<dbReference type="PANTHER" id="PTHR13789:SF261">
    <property type="entry name" value="HYDROXYLASE, PUTATIVE (AFU_ORTHOLOGUE AFUA_7G00590)-RELATED"/>
    <property type="match status" value="1"/>
</dbReference>
<evidence type="ECO:0000313" key="8">
    <source>
        <dbReference type="Proteomes" id="UP000030641"/>
    </source>
</evidence>
<reference evidence="7 8" key="1">
    <citation type="journal article" date="2014" name="BMC Genomics">
        <title>Genome sequencing of four Aureobasidium pullulans varieties: biotechnological potential, stress tolerance, and description of new species.</title>
        <authorList>
            <person name="Gostin Ar C."/>
            <person name="Ohm R.A."/>
            <person name="Kogej T."/>
            <person name="Sonjak S."/>
            <person name="Turk M."/>
            <person name="Zajc J."/>
            <person name="Zalar P."/>
            <person name="Grube M."/>
            <person name="Sun H."/>
            <person name="Han J."/>
            <person name="Sharma A."/>
            <person name="Chiniquy J."/>
            <person name="Ngan C.Y."/>
            <person name="Lipzen A."/>
            <person name="Barry K."/>
            <person name="Grigoriev I.V."/>
            <person name="Gunde-Cimerman N."/>
        </authorList>
    </citation>
    <scope>NUCLEOTIDE SEQUENCE [LARGE SCALE GENOMIC DNA]</scope>
    <source>
        <strain evidence="7 8">EXF-2481</strain>
    </source>
</reference>
<keyword evidence="3" id="KW-0274">FAD</keyword>
<dbReference type="InterPro" id="IPR050493">
    <property type="entry name" value="FAD-dep_Monooxygenase_BioMet"/>
</dbReference>
<dbReference type="SUPFAM" id="SSF51905">
    <property type="entry name" value="FAD/NAD(P)-binding domain"/>
    <property type="match status" value="1"/>
</dbReference>
<dbReference type="SUPFAM" id="SSF160104">
    <property type="entry name" value="Acetoacetate decarboxylase-like"/>
    <property type="match status" value="1"/>
</dbReference>
<dbReference type="Proteomes" id="UP000030641">
    <property type="component" value="Unassembled WGS sequence"/>
</dbReference>
<keyword evidence="5" id="KW-0503">Monooxygenase</keyword>
<dbReference type="InterPro" id="IPR010451">
    <property type="entry name" value="Acetoacetate_decarboxylase"/>
</dbReference>
<dbReference type="HOGENOM" id="CLU_014528_0_0_1"/>
<dbReference type="STRING" id="1043005.A0A074YDI2"/>
<dbReference type="GeneID" id="25368418"/>
<evidence type="ECO:0000256" key="4">
    <source>
        <dbReference type="ARBA" id="ARBA00023002"/>
    </source>
</evidence>
<comment type="similarity">
    <text evidence="1">Belongs to the paxM FAD-dependent monooxygenase family.</text>
</comment>
<gene>
    <name evidence="7" type="ORF">AUEXF2481DRAFT_47987</name>
</gene>
<dbReference type="Gene3D" id="2.40.400.10">
    <property type="entry name" value="Acetoacetate decarboxylase-like"/>
    <property type="match status" value="1"/>
</dbReference>
<dbReference type="InterPro" id="IPR023375">
    <property type="entry name" value="ADC_dom_sf"/>
</dbReference>
<dbReference type="OrthoDB" id="1047367at2759"/>
<feature type="domain" description="FAD-binding" evidence="6">
    <location>
        <begin position="277"/>
        <end position="346"/>
    </location>
</feature>
<dbReference type="Gene3D" id="3.50.50.60">
    <property type="entry name" value="FAD/NAD(P)-binding domain"/>
    <property type="match status" value="1"/>
</dbReference>
<dbReference type="EMBL" id="KL584772">
    <property type="protein sequence ID" value="KEQ92127.1"/>
    <property type="molecule type" value="Genomic_DNA"/>
</dbReference>
<evidence type="ECO:0000313" key="7">
    <source>
        <dbReference type="EMBL" id="KEQ92127.1"/>
    </source>
</evidence>
<dbReference type="RefSeq" id="XP_013340684.1">
    <property type="nucleotide sequence ID" value="XM_013485230.1"/>
</dbReference>
<dbReference type="PANTHER" id="PTHR13789">
    <property type="entry name" value="MONOOXYGENASE"/>
    <property type="match status" value="1"/>
</dbReference>
<evidence type="ECO:0000256" key="3">
    <source>
        <dbReference type="ARBA" id="ARBA00022827"/>
    </source>
</evidence>
<organism evidence="7 8">
    <name type="scientific">Aureobasidium subglaciale (strain EXF-2481)</name>
    <name type="common">Aureobasidium pullulans var. subglaciale</name>
    <dbReference type="NCBI Taxonomy" id="1043005"/>
    <lineage>
        <taxon>Eukaryota</taxon>
        <taxon>Fungi</taxon>
        <taxon>Dikarya</taxon>
        <taxon>Ascomycota</taxon>
        <taxon>Pezizomycotina</taxon>
        <taxon>Dothideomycetes</taxon>
        <taxon>Dothideomycetidae</taxon>
        <taxon>Dothideales</taxon>
        <taxon>Saccotheciaceae</taxon>
        <taxon>Aureobasidium</taxon>
    </lineage>
</organism>
<dbReference type="InterPro" id="IPR036188">
    <property type="entry name" value="FAD/NAD-bd_sf"/>
</dbReference>
<evidence type="ECO:0000256" key="1">
    <source>
        <dbReference type="ARBA" id="ARBA00007992"/>
    </source>
</evidence>
<name>A0A074YDI2_AURSE</name>
<dbReference type="PRINTS" id="PR00420">
    <property type="entry name" value="RNGMNOXGNASE"/>
</dbReference>
<keyword evidence="2" id="KW-0285">Flavoprotein</keyword>
<dbReference type="Gene3D" id="3.30.9.30">
    <property type="match status" value="1"/>
</dbReference>
<dbReference type="SUPFAM" id="SSF54373">
    <property type="entry name" value="FAD-linked reductases, C-terminal domain"/>
    <property type="match status" value="1"/>
</dbReference>
<proteinExistence type="inferred from homology"/>
<accession>A0A074YDI2</accession>
<dbReference type="Pfam" id="PF01494">
    <property type="entry name" value="FAD_binding_3"/>
    <property type="match status" value="1"/>
</dbReference>
<protein>
    <recommendedName>
        <fullName evidence="6">FAD-binding domain-containing protein</fullName>
    </recommendedName>
</protein>
<evidence type="ECO:0000259" key="6">
    <source>
        <dbReference type="Pfam" id="PF01494"/>
    </source>
</evidence>
<dbReference type="Pfam" id="PF06314">
    <property type="entry name" value="ADC"/>
    <property type="match status" value="1"/>
</dbReference>
<dbReference type="GO" id="GO:0004497">
    <property type="term" value="F:monooxygenase activity"/>
    <property type="evidence" value="ECO:0007669"/>
    <property type="project" value="UniProtKB-KW"/>
</dbReference>
<dbReference type="Pfam" id="PF13450">
    <property type="entry name" value="NAD_binding_8"/>
    <property type="match status" value="1"/>
</dbReference>
<dbReference type="AlphaFoldDB" id="A0A074YDI2"/>